<dbReference type="EMBL" id="NETH01000096">
    <property type="protein sequence ID" value="RCW15896.1"/>
    <property type="molecule type" value="Genomic_DNA"/>
</dbReference>
<evidence type="ECO:0000313" key="1">
    <source>
        <dbReference type="EMBL" id="RCW15896.1"/>
    </source>
</evidence>
<proteinExistence type="predicted"/>
<dbReference type="AlphaFoldDB" id="A0A368UBI9"/>
<reference evidence="1 2" key="1">
    <citation type="journal article" date="2018" name="Sci. Rep.">
        <title>Network-guided genomic and metagenomic analysis of the faecal microbiota of the critically endangered kakapo.</title>
        <authorList>
            <person name="Waite D.W."/>
            <person name="Dsouza M."/>
            <person name="Sekiguchi Y."/>
            <person name="Hugenholtz P."/>
            <person name="Taylor M.W."/>
        </authorList>
    </citation>
    <scope>NUCLEOTIDE SEQUENCE [LARGE SCALE GENOMIC DNA]</scope>
    <source>
        <strain evidence="1 2">BI02</strain>
    </source>
</reference>
<accession>A0A368UBI9</accession>
<sequence>MDTKTFEQFDVMADAELSTVEGGGKGYCKPVYYAANGYSCRYSSGEWGYVVTKGTFQATTDVIATGWVSSLGGAYGYATSWGRRP</sequence>
<organism evidence="1 2">
    <name type="scientific">Streptococcus gallolyticus</name>
    <dbReference type="NCBI Taxonomy" id="315405"/>
    <lineage>
        <taxon>Bacteria</taxon>
        <taxon>Bacillati</taxon>
        <taxon>Bacillota</taxon>
        <taxon>Bacilli</taxon>
        <taxon>Lactobacillales</taxon>
        <taxon>Streptococcaceae</taxon>
        <taxon>Streptococcus</taxon>
    </lineage>
</organism>
<dbReference type="NCBIfam" id="NF033837">
    <property type="entry name" value="GarQ_core"/>
    <property type="match status" value="1"/>
</dbReference>
<protein>
    <submittedName>
        <fullName evidence="1">ComC/BlpC family peptide pheromone/bacteriocin</fullName>
    </submittedName>
</protein>
<gene>
    <name evidence="1" type="ORF">CAC02_10855</name>
</gene>
<dbReference type="Proteomes" id="UP000253215">
    <property type="component" value="Unassembled WGS sequence"/>
</dbReference>
<evidence type="ECO:0000313" key="2">
    <source>
        <dbReference type="Proteomes" id="UP000253215"/>
    </source>
</evidence>
<comment type="caution">
    <text evidence="1">The sequence shown here is derived from an EMBL/GenBank/DDBJ whole genome shotgun (WGS) entry which is preliminary data.</text>
</comment>
<name>A0A368UBI9_9STRE</name>